<dbReference type="Gene3D" id="1.25.40.10">
    <property type="entry name" value="Tetratricopeptide repeat domain"/>
    <property type="match status" value="5"/>
</dbReference>
<reference evidence="3" key="2">
    <citation type="submission" date="2023-06" db="EMBL/GenBank/DDBJ databases">
        <authorList>
            <person name="Ma L."/>
            <person name="Liu K.-W."/>
            <person name="Li Z."/>
            <person name="Hsiao Y.-Y."/>
            <person name="Qi Y."/>
            <person name="Fu T."/>
            <person name="Tang G."/>
            <person name="Zhang D."/>
            <person name="Sun W.-H."/>
            <person name="Liu D.-K."/>
            <person name="Li Y."/>
            <person name="Chen G.-Z."/>
            <person name="Liu X.-D."/>
            <person name="Liao X.-Y."/>
            <person name="Jiang Y.-T."/>
            <person name="Yu X."/>
            <person name="Hao Y."/>
            <person name="Huang J."/>
            <person name="Zhao X.-W."/>
            <person name="Ke S."/>
            <person name="Chen Y.-Y."/>
            <person name="Wu W.-L."/>
            <person name="Hsu J.-L."/>
            <person name="Lin Y.-F."/>
            <person name="Huang M.-D."/>
            <person name="Li C.-Y."/>
            <person name="Huang L."/>
            <person name="Wang Z.-W."/>
            <person name="Zhao X."/>
            <person name="Zhong W.-Y."/>
            <person name="Peng D.-H."/>
            <person name="Ahmad S."/>
            <person name="Lan S."/>
            <person name="Zhang J.-S."/>
            <person name="Tsai W.-C."/>
            <person name="Van De Peer Y."/>
            <person name="Liu Z.-J."/>
        </authorList>
    </citation>
    <scope>NUCLEOTIDE SEQUENCE</scope>
    <source>
        <strain evidence="3">SCP</strain>
        <tissue evidence="3">Leaves</tissue>
    </source>
</reference>
<dbReference type="AlphaFoldDB" id="A0AAV9AG56"/>
<dbReference type="Pfam" id="PF01535">
    <property type="entry name" value="PPR"/>
    <property type="match status" value="3"/>
</dbReference>
<keyword evidence="1" id="KW-0677">Repeat</keyword>
<dbReference type="FunFam" id="1.25.40.10:FF:000285">
    <property type="entry name" value="Pentatricopeptide repeat-containing protein, chloroplastic"/>
    <property type="match status" value="1"/>
</dbReference>
<dbReference type="Pfam" id="PF13041">
    <property type="entry name" value="PPR_2"/>
    <property type="match status" value="3"/>
</dbReference>
<dbReference type="Proteomes" id="UP001179952">
    <property type="component" value="Unassembled WGS sequence"/>
</dbReference>
<evidence type="ECO:0000256" key="2">
    <source>
        <dbReference type="PROSITE-ProRule" id="PRU00708"/>
    </source>
</evidence>
<dbReference type="PANTHER" id="PTHR24015">
    <property type="entry name" value="OS07G0578800 PROTEIN-RELATED"/>
    <property type="match status" value="1"/>
</dbReference>
<dbReference type="FunFam" id="1.25.40.10:FF:000309">
    <property type="entry name" value="Pentatricopeptide repeat-containing protein, chloroplastic"/>
    <property type="match status" value="1"/>
</dbReference>
<evidence type="ECO:0000256" key="1">
    <source>
        <dbReference type="ARBA" id="ARBA00022737"/>
    </source>
</evidence>
<dbReference type="FunFam" id="1.25.40.10:FF:000158">
    <property type="entry name" value="pentatricopeptide repeat-containing protein At2g33680"/>
    <property type="match status" value="1"/>
</dbReference>
<dbReference type="GO" id="GO:0099402">
    <property type="term" value="P:plant organ development"/>
    <property type="evidence" value="ECO:0007669"/>
    <property type="project" value="UniProtKB-ARBA"/>
</dbReference>
<dbReference type="PROSITE" id="PS51375">
    <property type="entry name" value="PPR"/>
    <property type="match status" value="5"/>
</dbReference>
<feature type="repeat" description="PPR" evidence="2">
    <location>
        <begin position="484"/>
        <end position="518"/>
    </location>
</feature>
<comment type="caution">
    <text evidence="3">The sequence shown here is derived from an EMBL/GenBank/DDBJ whole genome shotgun (WGS) entry which is preliminary data.</text>
</comment>
<dbReference type="InterPro" id="IPR046960">
    <property type="entry name" value="PPR_At4g14850-like_plant"/>
</dbReference>
<dbReference type="NCBIfam" id="TIGR00756">
    <property type="entry name" value="PPR"/>
    <property type="match status" value="5"/>
</dbReference>
<sequence length="721" mass="80832">MAITMTRSFSKSLSWLLLRYTEQKDLRKGRTLHAHLIKTGLCIADKFLANGIIAMYAKMGFLSEAELEFEAFQDRDAVSWNCLISGYSQKGSSDASRTALKLFQRMVSEGEASPNAFTFAGVFTAASQLPNAFGGREAHAVALKTANCDNVFVGSSLLNMYCKAGLVSEARAVFDRMPERNSVTWAAMISGYAVEKRPIEAFELFRSIRTEEDCMSEYAITAVLSAVSALDFIMEGKQIHCLVMKNGISSFVSISNSIVTMYAKCECVQEAARMFEFSDARNSITWSAMITGLAQNGDSYEALKLFREMHIAQMKPSEYTFVGVLNACSDRSDIITGRQVHAHLIKLELKSEIFIKTALVDMYAKCGCVHDARMGFDQLHEPDIVLWTAMIGGYVQNGESEEALRLYRWMQTEGIVPNDLTLASILRACASLSARELGRQTHANVFKRGFGLEAPIGSALSTMYAKCGDFSDCQLVFRQMTHRDTVAWNSIISGYSQNGCCEEALELFEEMKSEGVEPNNVTFMNLLFACSHNGLVEKGWRYFESMSCEYDITPGIEHYACMVDILSRAGKLVEAKDFIESVPIDHGMHLWRILLGASKKHKNYDIGAYAGEKLIEMGSPESSAYVLLSNIYADLGRWGDVERVRRMMRQRGVNKETGRSWIELNCRTHVFVSMDQWHPETEEIYIVVKRVNKNMRDEECEPRADEVADFDGEMLDLVVGL</sequence>
<dbReference type="GO" id="GO:0009451">
    <property type="term" value="P:RNA modification"/>
    <property type="evidence" value="ECO:0007669"/>
    <property type="project" value="InterPro"/>
</dbReference>
<organism evidence="3 4">
    <name type="scientific">Acorus gramineus</name>
    <name type="common">Dwarf sweet flag</name>
    <dbReference type="NCBI Taxonomy" id="55184"/>
    <lineage>
        <taxon>Eukaryota</taxon>
        <taxon>Viridiplantae</taxon>
        <taxon>Streptophyta</taxon>
        <taxon>Embryophyta</taxon>
        <taxon>Tracheophyta</taxon>
        <taxon>Spermatophyta</taxon>
        <taxon>Magnoliopsida</taxon>
        <taxon>Liliopsida</taxon>
        <taxon>Acoraceae</taxon>
        <taxon>Acorus</taxon>
    </lineage>
</organism>
<feature type="repeat" description="PPR" evidence="2">
    <location>
        <begin position="383"/>
        <end position="417"/>
    </location>
</feature>
<dbReference type="EMBL" id="JAUJYN010000009">
    <property type="protein sequence ID" value="KAK1263280.1"/>
    <property type="molecule type" value="Genomic_DNA"/>
</dbReference>
<protein>
    <submittedName>
        <fullName evidence="3">Pentatricopeptide repeat-containing protein</fullName>
    </submittedName>
</protein>
<proteinExistence type="predicted"/>
<feature type="repeat" description="PPR" evidence="2">
    <location>
        <begin position="150"/>
        <end position="184"/>
    </location>
</feature>
<dbReference type="GO" id="GO:0003723">
    <property type="term" value="F:RNA binding"/>
    <property type="evidence" value="ECO:0007669"/>
    <property type="project" value="InterPro"/>
</dbReference>
<keyword evidence="4" id="KW-1185">Reference proteome</keyword>
<feature type="repeat" description="PPR" evidence="2">
    <location>
        <begin position="282"/>
        <end position="316"/>
    </location>
</feature>
<dbReference type="FunFam" id="1.25.40.10:FF:000031">
    <property type="entry name" value="Pentatricopeptide repeat-containing protein mitochondrial"/>
    <property type="match status" value="1"/>
</dbReference>
<evidence type="ECO:0000313" key="4">
    <source>
        <dbReference type="Proteomes" id="UP001179952"/>
    </source>
</evidence>
<feature type="repeat" description="PPR" evidence="2">
    <location>
        <begin position="76"/>
        <end position="113"/>
    </location>
</feature>
<dbReference type="Pfam" id="PF20431">
    <property type="entry name" value="E_motif"/>
    <property type="match status" value="1"/>
</dbReference>
<name>A0AAV9AG56_ACOGR</name>
<dbReference type="InterPro" id="IPR011990">
    <property type="entry name" value="TPR-like_helical_dom_sf"/>
</dbReference>
<dbReference type="InterPro" id="IPR046848">
    <property type="entry name" value="E_motif"/>
</dbReference>
<accession>A0AAV9AG56</accession>
<dbReference type="PANTHER" id="PTHR24015:SF47">
    <property type="entry name" value="OS01G0374200 PROTEIN"/>
    <property type="match status" value="1"/>
</dbReference>
<reference evidence="3" key="1">
    <citation type="journal article" date="2023" name="Nat. Commun.">
        <title>Diploid and tetraploid genomes of Acorus and the evolution of monocots.</title>
        <authorList>
            <person name="Ma L."/>
            <person name="Liu K.W."/>
            <person name="Li Z."/>
            <person name="Hsiao Y.Y."/>
            <person name="Qi Y."/>
            <person name="Fu T."/>
            <person name="Tang G.D."/>
            <person name="Zhang D."/>
            <person name="Sun W.H."/>
            <person name="Liu D.K."/>
            <person name="Li Y."/>
            <person name="Chen G.Z."/>
            <person name="Liu X.D."/>
            <person name="Liao X.Y."/>
            <person name="Jiang Y.T."/>
            <person name="Yu X."/>
            <person name="Hao Y."/>
            <person name="Huang J."/>
            <person name="Zhao X.W."/>
            <person name="Ke S."/>
            <person name="Chen Y.Y."/>
            <person name="Wu W.L."/>
            <person name="Hsu J.L."/>
            <person name="Lin Y.F."/>
            <person name="Huang M.D."/>
            <person name="Li C.Y."/>
            <person name="Huang L."/>
            <person name="Wang Z.W."/>
            <person name="Zhao X."/>
            <person name="Zhong W.Y."/>
            <person name="Peng D.H."/>
            <person name="Ahmad S."/>
            <person name="Lan S."/>
            <person name="Zhang J.S."/>
            <person name="Tsai W.C."/>
            <person name="Van de Peer Y."/>
            <person name="Liu Z.J."/>
        </authorList>
    </citation>
    <scope>NUCLEOTIDE SEQUENCE</scope>
    <source>
        <strain evidence="3">SCP</strain>
    </source>
</reference>
<gene>
    <name evidence="3" type="ORF">QJS04_geneDACA009354</name>
</gene>
<evidence type="ECO:0000313" key="3">
    <source>
        <dbReference type="EMBL" id="KAK1263280.1"/>
    </source>
</evidence>
<dbReference type="InterPro" id="IPR002885">
    <property type="entry name" value="PPR_rpt"/>
</dbReference>